<sequence>MKVLAVLWTVCLVRLSYCGGDGGKGGLKEAEKQTPSTHAQNQPQEQQKEQNLQPIPQGVQGKPAAPVTKSAGQRVTLDLSKPDETKVDIVKASKNGVEKKTYYPKKGNPILHQVVDDQSSIWSASGREIYVFVQSHTKGNSSILAIYADVGSFKYKKEYFEKTADGWVSIDKEDYDKKFVEMGCPKRSRIKKLLGSY</sequence>
<dbReference type="GeneID" id="15805484"/>
<reference evidence="3 4" key="1">
    <citation type="journal article" date="2012" name="BMC Genomics">
        <title>Comparative genomic analysis and phylogenetic position of Theileria equi.</title>
        <authorList>
            <person name="Kappmeyer L.S."/>
            <person name="Thiagarajan M."/>
            <person name="Herndon D.R."/>
            <person name="Ramsay J.D."/>
            <person name="Caler E."/>
            <person name="Djikeng A."/>
            <person name="Gillespie J.J."/>
            <person name="Lau A.O."/>
            <person name="Roalson E.H."/>
            <person name="Silva J.C."/>
            <person name="Silva M.G."/>
            <person name="Suarez C.E."/>
            <person name="Ueti M.W."/>
            <person name="Nene V.M."/>
            <person name="Mealey R.H."/>
            <person name="Knowles D.P."/>
            <person name="Brayton K.A."/>
        </authorList>
    </citation>
    <scope>NUCLEOTIDE SEQUENCE [LARGE SCALE GENOMIC DNA]</scope>
    <source>
        <strain evidence="3 4">WA</strain>
    </source>
</reference>
<dbReference type="RefSeq" id="XP_004830547.1">
    <property type="nucleotide sequence ID" value="XM_004830490.1"/>
</dbReference>
<evidence type="ECO:0000313" key="3">
    <source>
        <dbReference type="EMBL" id="AFZ80881.1"/>
    </source>
</evidence>
<accession>L0B0X4</accession>
<keyword evidence="2" id="KW-0732">Signal</keyword>
<evidence type="ECO:0000256" key="2">
    <source>
        <dbReference type="SAM" id="SignalP"/>
    </source>
</evidence>
<keyword evidence="4" id="KW-1185">Reference proteome</keyword>
<proteinExistence type="predicted"/>
<organism evidence="3 4">
    <name type="scientific">Theileria equi strain WA</name>
    <dbReference type="NCBI Taxonomy" id="1537102"/>
    <lineage>
        <taxon>Eukaryota</taxon>
        <taxon>Sar</taxon>
        <taxon>Alveolata</taxon>
        <taxon>Apicomplexa</taxon>
        <taxon>Aconoidasida</taxon>
        <taxon>Piroplasmida</taxon>
        <taxon>Theileriidae</taxon>
        <taxon>Theileria</taxon>
    </lineage>
</organism>
<dbReference type="Pfam" id="PF04385">
    <property type="entry name" value="FAINT"/>
    <property type="match status" value="1"/>
</dbReference>
<dbReference type="EMBL" id="CP001670">
    <property type="protein sequence ID" value="AFZ80881.1"/>
    <property type="molecule type" value="Genomic_DNA"/>
</dbReference>
<name>L0B0X4_THEEQ</name>
<dbReference type="VEuPathDB" id="PiroplasmaDB:BEWA_002880"/>
<dbReference type="KEGG" id="beq:BEWA_002880"/>
<gene>
    <name evidence="3" type="ORF">BEWA_002880</name>
</gene>
<feature type="chain" id="PRO_5003939993" evidence="2">
    <location>
        <begin position="19"/>
        <end position="197"/>
    </location>
</feature>
<evidence type="ECO:0000256" key="1">
    <source>
        <dbReference type="SAM" id="MobiDB-lite"/>
    </source>
</evidence>
<evidence type="ECO:0000313" key="4">
    <source>
        <dbReference type="Proteomes" id="UP000031512"/>
    </source>
</evidence>
<dbReference type="AlphaFoldDB" id="L0B0X4"/>
<dbReference type="OrthoDB" id="363084at2759"/>
<dbReference type="Proteomes" id="UP000031512">
    <property type="component" value="Chromosome 3"/>
</dbReference>
<dbReference type="InterPro" id="IPR007480">
    <property type="entry name" value="DUF529"/>
</dbReference>
<protein>
    <submittedName>
        <fullName evidence="3">Signal peptide-containing protein</fullName>
    </submittedName>
</protein>
<feature type="signal peptide" evidence="2">
    <location>
        <begin position="1"/>
        <end position="18"/>
    </location>
</feature>
<feature type="region of interest" description="Disordered" evidence="1">
    <location>
        <begin position="25"/>
        <end position="67"/>
    </location>
</feature>
<feature type="compositionally biased region" description="Low complexity" evidence="1">
    <location>
        <begin position="40"/>
        <end position="54"/>
    </location>
</feature>